<organism evidence="2 3">
    <name type="scientific">Paracoccus haematequi</name>
    <dbReference type="NCBI Taxonomy" id="2491866"/>
    <lineage>
        <taxon>Bacteria</taxon>
        <taxon>Pseudomonadati</taxon>
        <taxon>Pseudomonadota</taxon>
        <taxon>Alphaproteobacteria</taxon>
        <taxon>Rhodobacterales</taxon>
        <taxon>Paracoccaceae</taxon>
        <taxon>Paracoccus</taxon>
    </lineage>
</organism>
<reference evidence="2 3" key="1">
    <citation type="submission" date="2018-12" db="EMBL/GenBank/DDBJ databases">
        <authorList>
            <person name="Criscuolo A."/>
        </authorList>
    </citation>
    <scope>NUCLEOTIDE SEQUENCE [LARGE SCALE GENOMIC DNA]</scope>
    <source>
        <strain evidence="2">ACIP1116241</strain>
    </source>
</reference>
<dbReference type="GO" id="GO:0004252">
    <property type="term" value="F:serine-type endopeptidase activity"/>
    <property type="evidence" value="ECO:0007669"/>
    <property type="project" value="InterPro"/>
</dbReference>
<evidence type="ECO:0000313" key="3">
    <source>
        <dbReference type="Proteomes" id="UP000270743"/>
    </source>
</evidence>
<dbReference type="AlphaFoldDB" id="A0A3S4CZ33"/>
<name>A0A3S4CZ33_9RHOB</name>
<evidence type="ECO:0000313" key="2">
    <source>
        <dbReference type="EMBL" id="VDS08861.1"/>
    </source>
</evidence>
<dbReference type="InterPro" id="IPR051333">
    <property type="entry name" value="CLIP_Serine_Protease"/>
</dbReference>
<feature type="domain" description="Peptidase S1" evidence="1">
    <location>
        <begin position="61"/>
        <end position="325"/>
    </location>
</feature>
<gene>
    <name evidence="2" type="ORF">PARHAE_02046</name>
</gene>
<dbReference type="PROSITE" id="PS50240">
    <property type="entry name" value="TRYPSIN_DOM"/>
    <property type="match status" value="1"/>
</dbReference>
<dbReference type="PRINTS" id="PR00722">
    <property type="entry name" value="CHYMOTRYPSIN"/>
</dbReference>
<evidence type="ECO:0000259" key="1">
    <source>
        <dbReference type="PROSITE" id="PS50240"/>
    </source>
</evidence>
<protein>
    <submittedName>
        <fullName evidence="2">Trypsin</fullName>
    </submittedName>
</protein>
<dbReference type="InterPro" id="IPR001314">
    <property type="entry name" value="Peptidase_S1A"/>
</dbReference>
<dbReference type="EMBL" id="UZWE01000030">
    <property type="protein sequence ID" value="VDS08861.1"/>
    <property type="molecule type" value="Genomic_DNA"/>
</dbReference>
<dbReference type="GO" id="GO:0006508">
    <property type="term" value="P:proteolysis"/>
    <property type="evidence" value="ECO:0007669"/>
    <property type="project" value="InterPro"/>
</dbReference>
<dbReference type="Proteomes" id="UP000270743">
    <property type="component" value="Unassembled WGS sequence"/>
</dbReference>
<proteinExistence type="predicted"/>
<sequence length="328" mass="35598">MGPGPIGPNRRTWHDLNLFLLRGAIMRTACRIFSVLAFIWSAWPALAQSSAPEEFDLEGFIGGGTIPYGNVAPDYSFPGVGRITFGGSNPGCTATLISDQVIITARHCIYVVGTTQLKRRISVTFRSTRRCGASGPHHARISRDTAYFHPKVVNNDDEGDRARDVALIKLPRAVDCPDERVVPVATTSDEGRYRTVSGWGLTLLTQSAAADRLYFVPPARLTLSDSTNFNLHLIDGLTLDGKRITNPVCNADSGAGVFRMINSSNLETLELIGIIQHYTVKLGAPPVPGPSRPATDRVAHCITYGQYAVAARTDALQSFIEAGLEYLQ</sequence>
<dbReference type="PANTHER" id="PTHR24260:SF136">
    <property type="entry name" value="GH08193P-RELATED"/>
    <property type="match status" value="1"/>
</dbReference>
<accession>A0A3S4CZ33</accession>
<dbReference type="Gene3D" id="2.40.10.10">
    <property type="entry name" value="Trypsin-like serine proteases"/>
    <property type="match status" value="1"/>
</dbReference>
<dbReference type="PANTHER" id="PTHR24260">
    <property type="match status" value="1"/>
</dbReference>
<dbReference type="InterPro" id="IPR001254">
    <property type="entry name" value="Trypsin_dom"/>
</dbReference>
<dbReference type="SUPFAM" id="SSF50494">
    <property type="entry name" value="Trypsin-like serine proteases"/>
    <property type="match status" value="1"/>
</dbReference>
<dbReference type="Pfam" id="PF00089">
    <property type="entry name" value="Trypsin"/>
    <property type="match status" value="1"/>
</dbReference>
<dbReference type="InterPro" id="IPR009003">
    <property type="entry name" value="Peptidase_S1_PA"/>
</dbReference>
<dbReference type="OrthoDB" id="267336at2"/>
<dbReference type="InterPro" id="IPR043504">
    <property type="entry name" value="Peptidase_S1_PA_chymotrypsin"/>
</dbReference>
<keyword evidence="3" id="KW-1185">Reference proteome</keyword>
<dbReference type="SMART" id="SM00020">
    <property type="entry name" value="Tryp_SPc"/>
    <property type="match status" value="1"/>
</dbReference>